<evidence type="ECO:0000313" key="8">
    <source>
        <dbReference type="Proteomes" id="UP000552864"/>
    </source>
</evidence>
<dbReference type="PANTHER" id="PTHR43133:SF46">
    <property type="entry name" value="RNA POLYMERASE SIGMA-70 FACTOR ECF SUBFAMILY"/>
    <property type="match status" value="1"/>
</dbReference>
<evidence type="ECO:0000256" key="4">
    <source>
        <dbReference type="ARBA" id="ARBA00023163"/>
    </source>
</evidence>
<dbReference type="InterPro" id="IPR013249">
    <property type="entry name" value="RNA_pol_sigma70_r4_t2"/>
</dbReference>
<dbReference type="InterPro" id="IPR036388">
    <property type="entry name" value="WH-like_DNA-bd_sf"/>
</dbReference>
<dbReference type="Gene3D" id="1.10.1740.10">
    <property type="match status" value="1"/>
</dbReference>
<dbReference type="Gene3D" id="1.10.10.10">
    <property type="entry name" value="Winged helix-like DNA-binding domain superfamily/Winged helix DNA-binding domain"/>
    <property type="match status" value="1"/>
</dbReference>
<dbReference type="SUPFAM" id="SSF88659">
    <property type="entry name" value="Sigma3 and sigma4 domains of RNA polymerase sigma factors"/>
    <property type="match status" value="1"/>
</dbReference>
<dbReference type="PANTHER" id="PTHR43133">
    <property type="entry name" value="RNA POLYMERASE ECF-TYPE SIGMA FACTO"/>
    <property type="match status" value="1"/>
</dbReference>
<dbReference type="GO" id="GO:0016987">
    <property type="term" value="F:sigma factor activity"/>
    <property type="evidence" value="ECO:0007669"/>
    <property type="project" value="UniProtKB-KW"/>
</dbReference>
<feature type="domain" description="RNA polymerase sigma factor 70 region 4 type 2" evidence="6">
    <location>
        <begin position="144"/>
        <end position="196"/>
    </location>
</feature>
<dbReference type="NCBIfam" id="TIGR02937">
    <property type="entry name" value="sigma70-ECF"/>
    <property type="match status" value="1"/>
</dbReference>
<dbReference type="Pfam" id="PF04542">
    <property type="entry name" value="Sigma70_r2"/>
    <property type="match status" value="1"/>
</dbReference>
<evidence type="ECO:0000259" key="6">
    <source>
        <dbReference type="Pfam" id="PF08281"/>
    </source>
</evidence>
<dbReference type="InterPro" id="IPR007627">
    <property type="entry name" value="RNA_pol_sigma70_r2"/>
</dbReference>
<keyword evidence="3" id="KW-0731">Sigma factor</keyword>
<feature type="domain" description="RNA polymerase sigma-70 region 2" evidence="5">
    <location>
        <begin position="43"/>
        <end position="109"/>
    </location>
</feature>
<comment type="similarity">
    <text evidence="1">Belongs to the sigma-70 factor family. ECF subfamily.</text>
</comment>
<dbReference type="CDD" id="cd06171">
    <property type="entry name" value="Sigma70_r4"/>
    <property type="match status" value="1"/>
</dbReference>
<dbReference type="InterPro" id="IPR014284">
    <property type="entry name" value="RNA_pol_sigma-70_dom"/>
</dbReference>
<dbReference type="GO" id="GO:0003677">
    <property type="term" value="F:DNA binding"/>
    <property type="evidence" value="ECO:0007669"/>
    <property type="project" value="InterPro"/>
</dbReference>
<keyword evidence="8" id="KW-1185">Reference proteome</keyword>
<evidence type="ECO:0000256" key="2">
    <source>
        <dbReference type="ARBA" id="ARBA00023015"/>
    </source>
</evidence>
<dbReference type="AlphaFoldDB" id="A0A847SCT2"/>
<proteinExistence type="inferred from homology"/>
<comment type="caution">
    <text evidence="7">The sequence shown here is derived from an EMBL/GenBank/DDBJ whole genome shotgun (WGS) entry which is preliminary data.</text>
</comment>
<evidence type="ECO:0000256" key="3">
    <source>
        <dbReference type="ARBA" id="ARBA00023082"/>
    </source>
</evidence>
<evidence type="ECO:0000259" key="5">
    <source>
        <dbReference type="Pfam" id="PF04542"/>
    </source>
</evidence>
<evidence type="ECO:0000313" key="7">
    <source>
        <dbReference type="EMBL" id="NLR79601.1"/>
    </source>
</evidence>
<evidence type="ECO:0000256" key="1">
    <source>
        <dbReference type="ARBA" id="ARBA00010641"/>
    </source>
</evidence>
<dbReference type="GO" id="GO:0006352">
    <property type="term" value="P:DNA-templated transcription initiation"/>
    <property type="evidence" value="ECO:0007669"/>
    <property type="project" value="InterPro"/>
</dbReference>
<dbReference type="SUPFAM" id="SSF88946">
    <property type="entry name" value="Sigma2 domain of RNA polymerase sigma factors"/>
    <property type="match status" value="1"/>
</dbReference>
<protein>
    <submittedName>
        <fullName evidence="7">Sigma-70 family RNA polymerase sigma factor</fullName>
    </submittedName>
</protein>
<reference evidence="7 8" key="1">
    <citation type="submission" date="2020-04" db="EMBL/GenBank/DDBJ databases">
        <authorList>
            <person name="Yin C."/>
        </authorList>
    </citation>
    <scope>NUCLEOTIDE SEQUENCE [LARGE SCALE GENOMIC DNA]</scope>
    <source>
        <strain evidence="7 8">Ak56</strain>
    </source>
</reference>
<dbReference type="EMBL" id="JABAHZ010000002">
    <property type="protein sequence ID" value="NLR79601.1"/>
    <property type="molecule type" value="Genomic_DNA"/>
</dbReference>
<name>A0A847SCT2_9BACT</name>
<dbReference type="Pfam" id="PF08281">
    <property type="entry name" value="Sigma70_r4_2"/>
    <property type="match status" value="1"/>
</dbReference>
<keyword evidence="2" id="KW-0805">Transcription regulation</keyword>
<accession>A0A847SCT2</accession>
<dbReference type="InterPro" id="IPR013324">
    <property type="entry name" value="RNA_pol_sigma_r3/r4-like"/>
</dbReference>
<dbReference type="Proteomes" id="UP000552864">
    <property type="component" value="Unassembled WGS sequence"/>
</dbReference>
<gene>
    <name evidence="7" type="ORF">HGH91_13270</name>
</gene>
<dbReference type="InterPro" id="IPR013325">
    <property type="entry name" value="RNA_pol_sigma_r2"/>
</dbReference>
<sequence>MNSDRSTPSSGQIPADLPAADAAANALLWSRVRDSQQEALVLLYERLYFYLVNYGIRICGDIEITKDAINDLFLEIWDQRHKQPEVANVKSYLLTWLRRRIFADIRHSKKTTEAAGAWSDTATPHELSYEECIVAIQTSDEIKQKIRRAMAALTPRQKELIQLRYFDGLSMEEVSQRTGISAKTAYNTLGSALKCLSAELSVLVILLWMLYK</sequence>
<dbReference type="RefSeq" id="WP_168738887.1">
    <property type="nucleotide sequence ID" value="NZ_JABAHZ010000002.1"/>
</dbReference>
<dbReference type="InterPro" id="IPR039425">
    <property type="entry name" value="RNA_pol_sigma-70-like"/>
</dbReference>
<keyword evidence="4" id="KW-0804">Transcription</keyword>
<organism evidence="7 8">
    <name type="scientific">Chitinophaga eiseniae</name>
    <dbReference type="NCBI Taxonomy" id="634771"/>
    <lineage>
        <taxon>Bacteria</taxon>
        <taxon>Pseudomonadati</taxon>
        <taxon>Bacteroidota</taxon>
        <taxon>Chitinophagia</taxon>
        <taxon>Chitinophagales</taxon>
        <taxon>Chitinophagaceae</taxon>
        <taxon>Chitinophaga</taxon>
    </lineage>
</organism>